<organism evidence="3 4">
    <name type="scientific">Cinnamomum micranthum f. kanehirae</name>
    <dbReference type="NCBI Taxonomy" id="337451"/>
    <lineage>
        <taxon>Eukaryota</taxon>
        <taxon>Viridiplantae</taxon>
        <taxon>Streptophyta</taxon>
        <taxon>Embryophyta</taxon>
        <taxon>Tracheophyta</taxon>
        <taxon>Spermatophyta</taxon>
        <taxon>Magnoliopsida</taxon>
        <taxon>Magnoliidae</taxon>
        <taxon>Laurales</taxon>
        <taxon>Lauraceae</taxon>
        <taxon>Cinnamomum</taxon>
    </lineage>
</organism>
<dbReference type="GO" id="GO:0008270">
    <property type="term" value="F:zinc ion binding"/>
    <property type="evidence" value="ECO:0007669"/>
    <property type="project" value="InterPro"/>
</dbReference>
<dbReference type="STRING" id="337451.A0A3S3MQL9"/>
<feature type="domain" description="U1-type" evidence="2">
    <location>
        <begin position="223"/>
        <end position="257"/>
    </location>
</feature>
<feature type="region of interest" description="Disordered" evidence="1">
    <location>
        <begin position="1"/>
        <end position="95"/>
    </location>
</feature>
<feature type="compositionally biased region" description="Basic residues" evidence="1">
    <location>
        <begin position="349"/>
        <end position="361"/>
    </location>
</feature>
<feature type="domain" description="U1-type" evidence="2">
    <location>
        <begin position="376"/>
        <end position="410"/>
    </location>
</feature>
<feature type="compositionally biased region" description="Basic residues" evidence="1">
    <location>
        <begin position="163"/>
        <end position="176"/>
    </location>
</feature>
<proteinExistence type="predicted"/>
<feature type="compositionally biased region" description="Low complexity" evidence="1">
    <location>
        <begin position="1"/>
        <end position="72"/>
    </location>
</feature>
<sequence>MEYSSLSLSESQQQQQQQQQQYDPSQPQAYDPTQSQPYYPYQPSASHSHQQPYPYYQPDDPNPNPHADAAPPGTSQMPVAVAAEQPHQEQQPGFSGLDNVVAAVTMDETDVAMQERLWHGGNFNAGRPPYRRGGRRGGGPYRGGGRFGYWPPARPDGGFPFRGRGRMARGGGRRFPPHATAAAASSPSQHPGPMSAVEQSSPSLPAPAAAPASKPSKAPRQPPQVFWCEICMVECNTLEILEQHKNGKRHKKTLQRYEELQKLKKAQSESQAMATVQPENIHGIDENKTALEPKDSALESSLAVAGMDENKMDIQQQNQTAEQPEVANVDSTEASGRKRVMESWGYPPKQKRKFGRGGKHLRPSEAAHNSEAPKEQLSRYCALCNVTCDTQAVFEVHLAGKKHTSRAKRFPVPQGGYGAMGPHSFYMPHVQGMGFNPQGPPADNNGNHQAQQAVLGTQVQYGLEYQGQEITPRPDGTAVTVATQYNPVPTWENTISGVGYVPEYGVSFADTVVLPGA</sequence>
<evidence type="ECO:0000313" key="4">
    <source>
        <dbReference type="Proteomes" id="UP000283530"/>
    </source>
</evidence>
<gene>
    <name evidence="3" type="ORF">CKAN_00930000</name>
</gene>
<dbReference type="SUPFAM" id="SSF57667">
    <property type="entry name" value="beta-beta-alpha zinc fingers"/>
    <property type="match status" value="2"/>
</dbReference>
<reference evidence="3 4" key="1">
    <citation type="journal article" date="2019" name="Nat. Plants">
        <title>Stout camphor tree genome fills gaps in understanding of flowering plant genome evolution.</title>
        <authorList>
            <person name="Chaw S.M."/>
            <person name="Liu Y.C."/>
            <person name="Wu Y.W."/>
            <person name="Wang H.Y."/>
            <person name="Lin C.I."/>
            <person name="Wu C.S."/>
            <person name="Ke H.M."/>
            <person name="Chang L.Y."/>
            <person name="Hsu C.Y."/>
            <person name="Yang H.T."/>
            <person name="Sudianto E."/>
            <person name="Hsu M.H."/>
            <person name="Wu K.P."/>
            <person name="Wang L.N."/>
            <person name="Leebens-Mack J.H."/>
            <person name="Tsai I.J."/>
        </authorList>
    </citation>
    <scope>NUCLEOTIDE SEQUENCE [LARGE SCALE GENOMIC DNA]</scope>
    <source>
        <strain evidence="4">cv. Chaw 1501</strain>
        <tissue evidence="3">Young leaves</tissue>
    </source>
</reference>
<dbReference type="Proteomes" id="UP000283530">
    <property type="component" value="Unassembled WGS sequence"/>
</dbReference>
<dbReference type="InterPro" id="IPR013087">
    <property type="entry name" value="Znf_C2H2_type"/>
</dbReference>
<dbReference type="InterPro" id="IPR003604">
    <property type="entry name" value="Matrin/U1-like-C_Znf_C2H2"/>
</dbReference>
<dbReference type="OrthoDB" id="434647at2759"/>
<dbReference type="PANTHER" id="PTHR47487">
    <property type="entry name" value="OS06G0651300 PROTEIN-RELATED"/>
    <property type="match status" value="1"/>
</dbReference>
<dbReference type="AlphaFoldDB" id="A0A3S3MQL9"/>
<dbReference type="Pfam" id="PF12874">
    <property type="entry name" value="zf-met"/>
    <property type="match status" value="2"/>
</dbReference>
<feature type="region of interest" description="Disordered" evidence="1">
    <location>
        <begin position="163"/>
        <end position="221"/>
    </location>
</feature>
<feature type="compositionally biased region" description="Low complexity" evidence="1">
    <location>
        <begin position="200"/>
        <end position="219"/>
    </location>
</feature>
<protein>
    <submittedName>
        <fullName evidence="3">Zinc finger protein</fullName>
    </submittedName>
</protein>
<evidence type="ECO:0000313" key="3">
    <source>
        <dbReference type="EMBL" id="RWR80650.1"/>
    </source>
</evidence>
<feature type="region of interest" description="Disordered" evidence="1">
    <location>
        <begin position="318"/>
        <end position="374"/>
    </location>
</feature>
<evidence type="ECO:0000259" key="2">
    <source>
        <dbReference type="SMART" id="SM00451"/>
    </source>
</evidence>
<evidence type="ECO:0000256" key="1">
    <source>
        <dbReference type="SAM" id="MobiDB-lite"/>
    </source>
</evidence>
<name>A0A3S3MQL9_9MAGN</name>
<dbReference type="PANTHER" id="PTHR47487:SF12">
    <property type="entry name" value="GLUTENIN, HIGH MOLECULAR WEIGHT SUBUNIT DX5-LIKE"/>
    <property type="match status" value="1"/>
</dbReference>
<dbReference type="Gene3D" id="3.30.160.60">
    <property type="entry name" value="Classic Zinc Finger"/>
    <property type="match status" value="2"/>
</dbReference>
<comment type="caution">
    <text evidence="3">The sequence shown here is derived from an EMBL/GenBank/DDBJ whole genome shotgun (WGS) entry which is preliminary data.</text>
</comment>
<feature type="region of interest" description="Disordered" evidence="1">
    <location>
        <begin position="126"/>
        <end position="149"/>
    </location>
</feature>
<dbReference type="GO" id="GO:0003676">
    <property type="term" value="F:nucleic acid binding"/>
    <property type="evidence" value="ECO:0007669"/>
    <property type="project" value="InterPro"/>
</dbReference>
<dbReference type="SMART" id="SM00451">
    <property type="entry name" value="ZnF_U1"/>
    <property type="match status" value="2"/>
</dbReference>
<dbReference type="InterPro" id="IPR036236">
    <property type="entry name" value="Znf_C2H2_sf"/>
</dbReference>
<dbReference type="EMBL" id="QPKB01000003">
    <property type="protein sequence ID" value="RWR80650.1"/>
    <property type="molecule type" value="Genomic_DNA"/>
</dbReference>
<keyword evidence="4" id="KW-1185">Reference proteome</keyword>
<feature type="compositionally biased region" description="Gly residues" evidence="1">
    <location>
        <begin position="136"/>
        <end position="147"/>
    </location>
</feature>
<accession>A0A3S3MQL9</accession>
<feature type="compositionally biased region" description="Low complexity" evidence="1">
    <location>
        <begin position="177"/>
        <end position="193"/>
    </location>
</feature>